<comment type="caution">
    <text evidence="2">The sequence shown here is derived from an EMBL/GenBank/DDBJ whole genome shotgun (WGS) entry which is preliminary data.</text>
</comment>
<proteinExistence type="predicted"/>
<evidence type="ECO:0000313" key="3">
    <source>
        <dbReference type="Proteomes" id="UP000479241"/>
    </source>
</evidence>
<dbReference type="RefSeq" id="WP_163206994.1">
    <property type="nucleotide sequence ID" value="NZ_JAAGWG010000026.1"/>
</dbReference>
<feature type="region of interest" description="Disordered" evidence="1">
    <location>
        <begin position="77"/>
        <end position="103"/>
    </location>
</feature>
<organism evidence="2 3">
    <name type="scientific">Blastococcus saxobsidens</name>
    <dbReference type="NCBI Taxonomy" id="138336"/>
    <lineage>
        <taxon>Bacteria</taxon>
        <taxon>Bacillati</taxon>
        <taxon>Actinomycetota</taxon>
        <taxon>Actinomycetes</taxon>
        <taxon>Geodermatophilales</taxon>
        <taxon>Geodermatophilaceae</taxon>
        <taxon>Blastococcus</taxon>
    </lineage>
</organism>
<evidence type="ECO:0000256" key="1">
    <source>
        <dbReference type="SAM" id="MobiDB-lite"/>
    </source>
</evidence>
<dbReference type="Proteomes" id="UP000479241">
    <property type="component" value="Unassembled WGS sequence"/>
</dbReference>
<protein>
    <submittedName>
        <fullName evidence="2">Uncharacterized protein</fullName>
    </submittedName>
</protein>
<reference evidence="2 3" key="1">
    <citation type="submission" date="2019-12" db="EMBL/GenBank/DDBJ databases">
        <title>the WGS of Blastococcus saxobsidens 67B17.</title>
        <authorList>
            <person name="Jiang Z."/>
        </authorList>
    </citation>
    <scope>NUCLEOTIDE SEQUENCE [LARGE SCALE GENOMIC DNA]</scope>
    <source>
        <strain evidence="2 3">67B17</strain>
    </source>
</reference>
<gene>
    <name evidence="2" type="ORF">GCU60_15945</name>
</gene>
<dbReference type="EMBL" id="JAAGWG010000026">
    <property type="protein sequence ID" value="NEK87234.1"/>
    <property type="molecule type" value="Genomic_DNA"/>
</dbReference>
<accession>A0A6L9W762</accession>
<name>A0A6L9W762_9ACTN</name>
<dbReference type="AlphaFoldDB" id="A0A6L9W762"/>
<evidence type="ECO:0000313" key="2">
    <source>
        <dbReference type="EMBL" id="NEK87234.1"/>
    </source>
</evidence>
<sequence>MDGARGLAGDESNIRQLVQEIRDHPELKRIVVADLQSLTAPSDDDLFLADWVLLVLQVPVGVLTVTLARELEQLIEKARDRGPIEERPATPPLRPEHPDEGEP</sequence>